<keyword evidence="2" id="KW-0433">Leucine-rich repeat</keyword>
<feature type="compositionally biased region" description="Polar residues" evidence="4">
    <location>
        <begin position="196"/>
        <end position="213"/>
    </location>
</feature>
<dbReference type="PANTHER" id="PTHR24113">
    <property type="entry name" value="RAN GTPASE-ACTIVATING PROTEIN 1"/>
    <property type="match status" value="1"/>
</dbReference>
<evidence type="ECO:0000259" key="5">
    <source>
        <dbReference type="PROSITE" id="PS50003"/>
    </source>
</evidence>
<organism evidence="6">
    <name type="scientific">Phaeomonas parva</name>
    <dbReference type="NCBI Taxonomy" id="124430"/>
    <lineage>
        <taxon>Eukaryota</taxon>
        <taxon>Sar</taxon>
        <taxon>Stramenopiles</taxon>
        <taxon>Ochrophyta</taxon>
        <taxon>Pinguiophyceae</taxon>
        <taxon>Pinguiochrysidales</taxon>
        <taxon>Pinguiochrysidaceae</taxon>
        <taxon>Phaeomonas</taxon>
    </lineage>
</organism>
<dbReference type="GO" id="GO:0048471">
    <property type="term" value="C:perinuclear region of cytoplasm"/>
    <property type="evidence" value="ECO:0007669"/>
    <property type="project" value="TreeGrafter"/>
</dbReference>
<dbReference type="Pfam" id="PF00169">
    <property type="entry name" value="PH"/>
    <property type="match status" value="1"/>
</dbReference>
<dbReference type="SUPFAM" id="SSF50729">
    <property type="entry name" value="PH domain-like"/>
    <property type="match status" value="1"/>
</dbReference>
<dbReference type="GO" id="GO:0031267">
    <property type="term" value="F:small GTPase binding"/>
    <property type="evidence" value="ECO:0007669"/>
    <property type="project" value="TreeGrafter"/>
</dbReference>
<dbReference type="Pfam" id="PF13516">
    <property type="entry name" value="LRR_6"/>
    <property type="match status" value="4"/>
</dbReference>
<dbReference type="InterPro" id="IPR001611">
    <property type="entry name" value="Leu-rich_rpt"/>
</dbReference>
<dbReference type="CDD" id="cd00821">
    <property type="entry name" value="PH"/>
    <property type="match status" value="1"/>
</dbReference>
<gene>
    <name evidence="6" type="ORF">PPAR1163_LOCUS14612</name>
</gene>
<dbReference type="Gene3D" id="2.30.29.30">
    <property type="entry name" value="Pleckstrin-homology domain (PH domain)/Phosphotyrosine-binding domain (PTB)"/>
    <property type="match status" value="1"/>
</dbReference>
<dbReference type="SMART" id="SM00368">
    <property type="entry name" value="LRR_RI"/>
    <property type="match status" value="11"/>
</dbReference>
<dbReference type="GO" id="GO:0005829">
    <property type="term" value="C:cytosol"/>
    <property type="evidence" value="ECO:0007669"/>
    <property type="project" value="TreeGrafter"/>
</dbReference>
<dbReference type="AlphaFoldDB" id="A0A7S1U5W2"/>
<dbReference type="InterPro" id="IPR011993">
    <property type="entry name" value="PH-like_dom_sf"/>
</dbReference>
<feature type="compositionally biased region" description="Basic and acidic residues" evidence="4">
    <location>
        <begin position="318"/>
        <end position="332"/>
    </location>
</feature>
<evidence type="ECO:0000256" key="4">
    <source>
        <dbReference type="SAM" id="MobiDB-lite"/>
    </source>
</evidence>
<dbReference type="InterPro" id="IPR001849">
    <property type="entry name" value="PH_domain"/>
</dbReference>
<evidence type="ECO:0000256" key="3">
    <source>
        <dbReference type="ARBA" id="ARBA00022737"/>
    </source>
</evidence>
<evidence type="ECO:0000256" key="2">
    <source>
        <dbReference type="ARBA" id="ARBA00022614"/>
    </source>
</evidence>
<dbReference type="SMART" id="SM00233">
    <property type="entry name" value="PH"/>
    <property type="match status" value="1"/>
</dbReference>
<sequence>MTSRGRSKLRRSKAKLEIITNSRENRHKNWKERLTGSLSPANFFHKQLERESADSIFSNKSDDPRTQVLFKREFRESARIDDTSMRQGMKGYLKKKSKRGAWQKRWFKLKNSYLCYYHDDSESTMQCAINLREVDKVKHTDTHGTFQLILHSGGIYQLKADNRIDAGDWVARIEDRMAHTTVPASEIDNIKPNAIRTPSMSRPLSLVSSTSRSNGDDSYDAGRNTSNSLVANLSPFNEKQTRAALSSSTLKPTETESIIIAAFDIMDRQSAEVRLEDIKFSPRDMSVLCLQLETHREIIKHLALYTNGINEIISESTPHAEENGRPGKEHKAAPQPKASHGRRKSQFFSSLPGEDDSETRLSIRELTKALKDCKHLQTLWIGDNKIGPIGGAEVAAAVRSLPLLDSLYLDSNDLGHHGVQAIAEALHELGNLKTLEMMDNGMGPDGAQALGNAMESLVCLRSLRLASNNIGSAGCMSICRSLHHTRFLRELMLQQNDIDEEGAFSVARAIEQLPSLNTLAMGGNDIGVEGGVSIVRALQKCKQLKELDMHSTGLGDEGTNMIASILDGMPKLELLDLTDNAIGTAAGINLLDQLRDHNSKQLLALKLGHNHMGEGCGRVLVSNMLTFESLERLYVNDNELGENTVKLLVDEVRYMDTIRELRVGENGLSDEDQVMAAQLLLQSMPETLARVEGVDLSMLAGRIPELPREASTLNNREIMALYTENRRVLDNRPRSCATMMSDNGCVVS</sequence>
<evidence type="ECO:0000313" key="6">
    <source>
        <dbReference type="EMBL" id="CAD9256241.1"/>
    </source>
</evidence>
<dbReference type="InterPro" id="IPR032675">
    <property type="entry name" value="LRR_dom_sf"/>
</dbReference>
<evidence type="ECO:0000256" key="1">
    <source>
        <dbReference type="ARBA" id="ARBA00022468"/>
    </source>
</evidence>
<dbReference type="SUPFAM" id="SSF52047">
    <property type="entry name" value="RNI-like"/>
    <property type="match status" value="1"/>
</dbReference>
<keyword evidence="1" id="KW-0343">GTPase activation</keyword>
<dbReference type="GO" id="GO:0005634">
    <property type="term" value="C:nucleus"/>
    <property type="evidence" value="ECO:0007669"/>
    <property type="project" value="TreeGrafter"/>
</dbReference>
<dbReference type="GO" id="GO:0006913">
    <property type="term" value="P:nucleocytoplasmic transport"/>
    <property type="evidence" value="ECO:0007669"/>
    <property type="project" value="TreeGrafter"/>
</dbReference>
<dbReference type="InterPro" id="IPR027038">
    <property type="entry name" value="RanGap"/>
</dbReference>
<feature type="region of interest" description="Disordered" evidence="4">
    <location>
        <begin position="194"/>
        <end position="224"/>
    </location>
</feature>
<feature type="region of interest" description="Disordered" evidence="4">
    <location>
        <begin position="317"/>
        <end position="358"/>
    </location>
</feature>
<keyword evidence="3" id="KW-0677">Repeat</keyword>
<reference evidence="6" key="1">
    <citation type="submission" date="2021-01" db="EMBL/GenBank/DDBJ databases">
        <authorList>
            <person name="Corre E."/>
            <person name="Pelletier E."/>
            <person name="Niang G."/>
            <person name="Scheremetjew M."/>
            <person name="Finn R."/>
            <person name="Kale V."/>
            <person name="Holt S."/>
            <person name="Cochrane G."/>
            <person name="Meng A."/>
            <person name="Brown T."/>
            <person name="Cohen L."/>
        </authorList>
    </citation>
    <scope>NUCLEOTIDE SEQUENCE</scope>
    <source>
        <strain evidence="6">CCMP2877</strain>
    </source>
</reference>
<dbReference type="PANTHER" id="PTHR24113:SF12">
    <property type="entry name" value="RAN GTPASE-ACTIVATING PROTEIN 1"/>
    <property type="match status" value="1"/>
</dbReference>
<dbReference type="Gene3D" id="3.80.10.10">
    <property type="entry name" value="Ribonuclease Inhibitor"/>
    <property type="match status" value="1"/>
</dbReference>
<dbReference type="GO" id="GO:0005096">
    <property type="term" value="F:GTPase activator activity"/>
    <property type="evidence" value="ECO:0007669"/>
    <property type="project" value="UniProtKB-KW"/>
</dbReference>
<accession>A0A7S1U5W2</accession>
<protein>
    <recommendedName>
        <fullName evidence="5">PH domain-containing protein</fullName>
    </recommendedName>
</protein>
<dbReference type="PROSITE" id="PS50003">
    <property type="entry name" value="PH_DOMAIN"/>
    <property type="match status" value="1"/>
</dbReference>
<feature type="domain" description="PH" evidence="5">
    <location>
        <begin position="86"/>
        <end position="178"/>
    </location>
</feature>
<name>A0A7S1U5W2_9STRA</name>
<dbReference type="EMBL" id="HBGJ01022670">
    <property type="protein sequence ID" value="CAD9256241.1"/>
    <property type="molecule type" value="Transcribed_RNA"/>
</dbReference>
<proteinExistence type="predicted"/>